<name>A0AAV8S887_9ROSI</name>
<accession>A0AAV8S887</accession>
<protein>
    <recommendedName>
        <fullName evidence="1">Reverse transcriptase Ty1/copia-type domain-containing protein</fullName>
    </recommendedName>
</protein>
<dbReference type="Proteomes" id="UP001159364">
    <property type="component" value="Linkage Group LG12"/>
</dbReference>
<dbReference type="Pfam" id="PF07727">
    <property type="entry name" value="RVT_2"/>
    <property type="match status" value="1"/>
</dbReference>
<comment type="caution">
    <text evidence="2">The sequence shown here is derived from an EMBL/GenBank/DDBJ whole genome shotgun (WGS) entry which is preliminary data.</text>
</comment>
<dbReference type="SUPFAM" id="SSF56672">
    <property type="entry name" value="DNA/RNA polymerases"/>
    <property type="match status" value="1"/>
</dbReference>
<dbReference type="PANTHER" id="PTHR11439:SF498">
    <property type="entry name" value="DNAK FAMILY PROTEIN"/>
    <property type="match status" value="1"/>
</dbReference>
<evidence type="ECO:0000259" key="1">
    <source>
        <dbReference type="Pfam" id="PF07727"/>
    </source>
</evidence>
<evidence type="ECO:0000313" key="2">
    <source>
        <dbReference type="EMBL" id="KAJ8748406.1"/>
    </source>
</evidence>
<dbReference type="InterPro" id="IPR043502">
    <property type="entry name" value="DNA/RNA_pol_sf"/>
</dbReference>
<reference evidence="2 3" key="1">
    <citation type="submission" date="2021-09" db="EMBL/GenBank/DDBJ databases">
        <title>Genomic insights and catalytic innovation underlie evolution of tropane alkaloids biosynthesis.</title>
        <authorList>
            <person name="Wang Y.-J."/>
            <person name="Tian T."/>
            <person name="Huang J.-P."/>
            <person name="Huang S.-X."/>
        </authorList>
    </citation>
    <scope>NUCLEOTIDE SEQUENCE [LARGE SCALE GENOMIC DNA]</scope>
    <source>
        <strain evidence="2">KIB-2018</strain>
        <tissue evidence="2">Leaf</tissue>
    </source>
</reference>
<keyword evidence="3" id="KW-1185">Reference proteome</keyword>
<feature type="domain" description="Reverse transcriptase Ty1/copia-type" evidence="1">
    <location>
        <begin position="11"/>
        <end position="60"/>
    </location>
</feature>
<sequence length="219" mass="24856">MDSKLDTLEANGTWELTRLPAGKKAISSKWVYKVKLKPNGEVDRFKARLVAKGYNQIEGEIQKVKAFLDDVFTIKDLQHAKYFLDLEIARSSRGIYINQRKYVLDLVADAGLMAATDGLPLEDPQPYRQLVGKLLYLGYTQPDITFVVHQLSQFVHAPTVTHWQAAQHVLRPLLKSNTIPVVSPVSLKCDNQAAFHITVNPVFHERTKHLDIDCHIVRD</sequence>
<dbReference type="InterPro" id="IPR013103">
    <property type="entry name" value="RVT_2"/>
</dbReference>
<dbReference type="EMBL" id="JAIWQS010000012">
    <property type="protein sequence ID" value="KAJ8748406.1"/>
    <property type="molecule type" value="Genomic_DNA"/>
</dbReference>
<proteinExistence type="predicted"/>
<dbReference type="AlphaFoldDB" id="A0AAV8S887"/>
<dbReference type="PANTHER" id="PTHR11439">
    <property type="entry name" value="GAG-POL-RELATED RETROTRANSPOSON"/>
    <property type="match status" value="1"/>
</dbReference>
<organism evidence="2 3">
    <name type="scientific">Erythroxylum novogranatense</name>
    <dbReference type="NCBI Taxonomy" id="1862640"/>
    <lineage>
        <taxon>Eukaryota</taxon>
        <taxon>Viridiplantae</taxon>
        <taxon>Streptophyta</taxon>
        <taxon>Embryophyta</taxon>
        <taxon>Tracheophyta</taxon>
        <taxon>Spermatophyta</taxon>
        <taxon>Magnoliopsida</taxon>
        <taxon>eudicotyledons</taxon>
        <taxon>Gunneridae</taxon>
        <taxon>Pentapetalae</taxon>
        <taxon>rosids</taxon>
        <taxon>fabids</taxon>
        <taxon>Malpighiales</taxon>
        <taxon>Erythroxylaceae</taxon>
        <taxon>Erythroxylum</taxon>
    </lineage>
</organism>
<dbReference type="CDD" id="cd09272">
    <property type="entry name" value="RNase_HI_RT_Ty1"/>
    <property type="match status" value="1"/>
</dbReference>
<gene>
    <name evidence="2" type="ORF">K2173_003043</name>
</gene>
<evidence type="ECO:0000313" key="3">
    <source>
        <dbReference type="Proteomes" id="UP001159364"/>
    </source>
</evidence>